<sequence length="174" mass="19612">MDISNMDVTETNTITGIKIGRDDAPVKVIEFINLRCPYCRQWFDDSEATFAEYVANGRVQRVIKLFDKTKPSLAKGNIMHKYVPKEGQADTLEVIAKIYETQDIWGDLDEHEAISDYAETTLHLTIADDVASSKAIIQEADNAQIIFVPTMVVGKHIFDQKISQADFRSILDEA</sequence>
<organism evidence="2 3">
    <name type="scientific">Vagococcus allomyrinae</name>
    <dbReference type="NCBI Taxonomy" id="2794353"/>
    <lineage>
        <taxon>Bacteria</taxon>
        <taxon>Bacillati</taxon>
        <taxon>Bacillota</taxon>
        <taxon>Bacilli</taxon>
        <taxon>Lactobacillales</taxon>
        <taxon>Enterococcaceae</taxon>
        <taxon>Vagococcus</taxon>
    </lineage>
</organism>
<accession>A0A940SX94</accession>
<dbReference type="Gene3D" id="3.40.30.10">
    <property type="entry name" value="Glutaredoxin"/>
    <property type="match status" value="1"/>
</dbReference>
<protein>
    <submittedName>
        <fullName evidence="2">Thioredoxin domain-containing protein</fullName>
    </submittedName>
</protein>
<dbReference type="Pfam" id="PF13462">
    <property type="entry name" value="Thioredoxin_4"/>
    <property type="match status" value="1"/>
</dbReference>
<proteinExistence type="predicted"/>
<keyword evidence="3" id="KW-1185">Reference proteome</keyword>
<dbReference type="EMBL" id="JAEEGA010000020">
    <property type="protein sequence ID" value="MBP1043859.1"/>
    <property type="molecule type" value="Genomic_DNA"/>
</dbReference>
<dbReference type="Proteomes" id="UP000674938">
    <property type="component" value="Unassembled WGS sequence"/>
</dbReference>
<reference evidence="2" key="1">
    <citation type="submission" date="2020-12" db="EMBL/GenBank/DDBJ databases">
        <title>Vagococcus allomyrinae sp. nov. and Enterococcus lavae sp. nov., isolated from the larvae of Allomyrina dichotoma.</title>
        <authorList>
            <person name="Lee S.D."/>
        </authorList>
    </citation>
    <scope>NUCLEOTIDE SEQUENCE</scope>
    <source>
        <strain evidence="2">BWB3-3</strain>
    </source>
</reference>
<dbReference type="InterPro" id="IPR012336">
    <property type="entry name" value="Thioredoxin-like_fold"/>
</dbReference>
<dbReference type="SUPFAM" id="SSF52833">
    <property type="entry name" value="Thioredoxin-like"/>
    <property type="match status" value="1"/>
</dbReference>
<evidence type="ECO:0000313" key="2">
    <source>
        <dbReference type="EMBL" id="MBP1043859.1"/>
    </source>
</evidence>
<evidence type="ECO:0000259" key="1">
    <source>
        <dbReference type="Pfam" id="PF13462"/>
    </source>
</evidence>
<feature type="domain" description="Thioredoxin-like fold" evidence="1">
    <location>
        <begin position="13"/>
        <end position="173"/>
    </location>
</feature>
<dbReference type="InterPro" id="IPR036249">
    <property type="entry name" value="Thioredoxin-like_sf"/>
</dbReference>
<name>A0A940SX94_9ENTE</name>
<dbReference type="AlphaFoldDB" id="A0A940SX94"/>
<dbReference type="CDD" id="cd02972">
    <property type="entry name" value="DsbA_family"/>
    <property type="match status" value="1"/>
</dbReference>
<evidence type="ECO:0000313" key="3">
    <source>
        <dbReference type="Proteomes" id="UP000674938"/>
    </source>
</evidence>
<dbReference type="Gene3D" id="1.10.1200.90">
    <property type="entry name" value="DsbA-like domain"/>
    <property type="match status" value="1"/>
</dbReference>
<gene>
    <name evidence="2" type="ORF">I6N95_22785</name>
</gene>
<comment type="caution">
    <text evidence="2">The sequence shown here is derived from an EMBL/GenBank/DDBJ whole genome shotgun (WGS) entry which is preliminary data.</text>
</comment>
<dbReference type="RefSeq" id="WP_209531757.1">
    <property type="nucleotide sequence ID" value="NZ_JAEEGA010000020.1"/>
</dbReference>